<dbReference type="RefSeq" id="WP_109019367.1">
    <property type="nucleotide sequence ID" value="NZ_AP025028.1"/>
</dbReference>
<evidence type="ECO:0000256" key="4">
    <source>
        <dbReference type="ARBA" id="ARBA00017099"/>
    </source>
</evidence>
<dbReference type="SUPFAM" id="SSF51735">
    <property type="entry name" value="NAD(P)-binding Rossmann-fold domains"/>
    <property type="match status" value="1"/>
</dbReference>
<dbReference type="Gene3D" id="3.40.50.720">
    <property type="entry name" value="NAD(P)-binding Rossmann-like Domain"/>
    <property type="match status" value="1"/>
</dbReference>
<feature type="domain" description="RmlD-like substrate binding" evidence="7">
    <location>
        <begin position="3"/>
        <end position="282"/>
    </location>
</feature>
<evidence type="ECO:0000313" key="8">
    <source>
        <dbReference type="EMBL" id="BDA79216.1"/>
    </source>
</evidence>
<protein>
    <recommendedName>
        <fullName evidence="4 6">dTDP-4-dehydrorhamnose reductase</fullName>
        <ecNumber evidence="3 6">1.1.1.133</ecNumber>
    </recommendedName>
</protein>
<dbReference type="Pfam" id="PF04321">
    <property type="entry name" value="RmlD_sub_bind"/>
    <property type="match status" value="1"/>
</dbReference>
<dbReference type="Proteomes" id="UP000245263">
    <property type="component" value="Chromosome 1"/>
</dbReference>
<evidence type="ECO:0000256" key="5">
    <source>
        <dbReference type="ARBA" id="ARBA00048200"/>
    </source>
</evidence>
<keyword evidence="6" id="KW-0560">Oxidoreductase</keyword>
<comment type="function">
    <text evidence="6">Catalyzes the reduction of dTDP-6-deoxy-L-lyxo-4-hexulose to yield dTDP-L-rhamnose.</text>
</comment>
<dbReference type="CDD" id="cd05254">
    <property type="entry name" value="dTDP_HR_like_SDR_e"/>
    <property type="match status" value="1"/>
</dbReference>
<comment type="catalytic activity">
    <reaction evidence="5">
        <text>dTDP-beta-L-rhamnose + NADP(+) = dTDP-4-dehydro-beta-L-rhamnose + NADPH + H(+)</text>
        <dbReference type="Rhea" id="RHEA:21796"/>
        <dbReference type="ChEBI" id="CHEBI:15378"/>
        <dbReference type="ChEBI" id="CHEBI:57510"/>
        <dbReference type="ChEBI" id="CHEBI:57783"/>
        <dbReference type="ChEBI" id="CHEBI:58349"/>
        <dbReference type="ChEBI" id="CHEBI:62830"/>
        <dbReference type="EC" id="1.1.1.133"/>
    </reaction>
</comment>
<sequence length="285" mass="31996">MHNVLVTGANGQLGSELKDISEKYSDRFVFHFVDRSGLNLSDANEVDKFLKEKKIQSIINTAAYTAVDLAESEKEKASEGNVLIPKLLAELSFQHRIYLIHFSTDFVFDGNSSVPYKEEDLKSPVSVYGKTKSEGEDFVLSSNPNATIVRTSWVYSKYGKNFLKTILKLSSERPELKVIFDQVGTPTWANDLAGVCISFLLKPTPGIFHYSNEGVASWYDFAKEIVDISKNNSRVLPIETKDYPTPAKRPHYSLLNKSKIKTSLEISIPHWKDSLKECMKSLSGA</sequence>
<dbReference type="EC" id="1.1.1.133" evidence="3 6"/>
<organism evidence="8 9">
    <name type="scientific">Leptospira kobayashii</name>
    <dbReference type="NCBI Taxonomy" id="1917830"/>
    <lineage>
        <taxon>Bacteria</taxon>
        <taxon>Pseudomonadati</taxon>
        <taxon>Spirochaetota</taxon>
        <taxon>Spirochaetia</taxon>
        <taxon>Leptospirales</taxon>
        <taxon>Leptospiraceae</taxon>
        <taxon>Leptospira</taxon>
    </lineage>
</organism>
<gene>
    <name evidence="8" type="primary">rfbD</name>
    <name evidence="8" type="ORF">LPTSP3_g21460</name>
</gene>
<dbReference type="EMBL" id="AP025028">
    <property type="protein sequence ID" value="BDA79216.1"/>
    <property type="molecule type" value="Genomic_DNA"/>
</dbReference>
<dbReference type="InterPro" id="IPR005913">
    <property type="entry name" value="dTDP_dehydrorham_reduct"/>
</dbReference>
<evidence type="ECO:0000256" key="6">
    <source>
        <dbReference type="RuleBase" id="RU364082"/>
    </source>
</evidence>
<name>A0ABM7USM6_9LEPT</name>
<dbReference type="Gene3D" id="3.90.25.10">
    <property type="entry name" value="UDP-galactose 4-epimerase, domain 1"/>
    <property type="match status" value="1"/>
</dbReference>
<dbReference type="NCBIfam" id="TIGR01214">
    <property type="entry name" value="rmlD"/>
    <property type="match status" value="1"/>
</dbReference>
<dbReference type="InterPro" id="IPR036291">
    <property type="entry name" value="NAD(P)-bd_dom_sf"/>
</dbReference>
<accession>A0ABM7USM6</accession>
<keyword evidence="6" id="KW-0521">NADP</keyword>
<reference evidence="8 9" key="1">
    <citation type="submission" date="2021-08" db="EMBL/GenBank/DDBJ databases">
        <title>Complete genome sequence of Leptospira kobayashii strain E30.</title>
        <authorList>
            <person name="Nakao R."/>
            <person name="Nakamura S."/>
            <person name="Masuzawa T."/>
            <person name="Koizumi N."/>
        </authorList>
    </citation>
    <scope>NUCLEOTIDE SEQUENCE [LARGE SCALE GENOMIC DNA]</scope>
    <source>
        <strain evidence="8 9">E30</strain>
    </source>
</reference>
<evidence type="ECO:0000313" key="9">
    <source>
        <dbReference type="Proteomes" id="UP000245263"/>
    </source>
</evidence>
<dbReference type="InterPro" id="IPR029903">
    <property type="entry name" value="RmlD-like-bd"/>
</dbReference>
<comment type="pathway">
    <text evidence="1 6">Carbohydrate biosynthesis; dTDP-L-rhamnose biosynthesis.</text>
</comment>
<dbReference type="PANTHER" id="PTHR10491">
    <property type="entry name" value="DTDP-4-DEHYDRORHAMNOSE REDUCTASE"/>
    <property type="match status" value="1"/>
</dbReference>
<evidence type="ECO:0000256" key="1">
    <source>
        <dbReference type="ARBA" id="ARBA00004781"/>
    </source>
</evidence>
<comment type="similarity">
    <text evidence="2 6">Belongs to the dTDP-4-dehydrorhamnose reductase family.</text>
</comment>
<evidence type="ECO:0000259" key="7">
    <source>
        <dbReference type="Pfam" id="PF04321"/>
    </source>
</evidence>
<proteinExistence type="inferred from homology"/>
<dbReference type="PANTHER" id="PTHR10491:SF4">
    <property type="entry name" value="METHIONINE ADENOSYLTRANSFERASE 2 SUBUNIT BETA"/>
    <property type="match status" value="1"/>
</dbReference>
<keyword evidence="9" id="KW-1185">Reference proteome</keyword>
<evidence type="ECO:0000256" key="3">
    <source>
        <dbReference type="ARBA" id="ARBA00012929"/>
    </source>
</evidence>
<evidence type="ECO:0000256" key="2">
    <source>
        <dbReference type="ARBA" id="ARBA00010944"/>
    </source>
</evidence>